<feature type="region of interest" description="Disordered" evidence="2">
    <location>
        <begin position="548"/>
        <end position="567"/>
    </location>
</feature>
<comment type="caution">
    <text evidence="5">The sequence shown here is derived from an EMBL/GenBank/DDBJ whole genome shotgun (WGS) entry which is preliminary data.</text>
</comment>
<dbReference type="InterPro" id="IPR035899">
    <property type="entry name" value="DBL_dom_sf"/>
</dbReference>
<organism evidence="5 6">
    <name type="scientific">Choanephora cucurbitarum</name>
    <dbReference type="NCBI Taxonomy" id="101091"/>
    <lineage>
        <taxon>Eukaryota</taxon>
        <taxon>Fungi</taxon>
        <taxon>Fungi incertae sedis</taxon>
        <taxon>Mucoromycota</taxon>
        <taxon>Mucoromycotina</taxon>
        <taxon>Mucoromycetes</taxon>
        <taxon>Mucorales</taxon>
        <taxon>Mucorineae</taxon>
        <taxon>Choanephoraceae</taxon>
        <taxon>Choanephoroideae</taxon>
        <taxon>Choanephora</taxon>
    </lineage>
</organism>
<keyword evidence="1" id="KW-0344">Guanine-nucleotide releasing factor</keyword>
<dbReference type="PROSITE" id="PS50010">
    <property type="entry name" value="DH_2"/>
    <property type="match status" value="1"/>
</dbReference>
<dbReference type="PANTHER" id="PTHR46572">
    <property type="entry name" value="RHO1 GDP-GTP EXCHANGE PROTEIN 1-RELATED"/>
    <property type="match status" value="1"/>
</dbReference>
<evidence type="ECO:0000256" key="1">
    <source>
        <dbReference type="ARBA" id="ARBA00022658"/>
    </source>
</evidence>
<feature type="domain" description="DH" evidence="3">
    <location>
        <begin position="151"/>
        <end position="340"/>
    </location>
</feature>
<evidence type="ECO:0000313" key="6">
    <source>
        <dbReference type="Proteomes" id="UP000093000"/>
    </source>
</evidence>
<dbReference type="GO" id="GO:0005085">
    <property type="term" value="F:guanyl-nucleotide exchange factor activity"/>
    <property type="evidence" value="ECO:0007669"/>
    <property type="project" value="UniProtKB-KW"/>
</dbReference>
<protein>
    <submittedName>
        <fullName evidence="5">Rho1 guanine nucleotide exchange factor 1</fullName>
    </submittedName>
</protein>
<feature type="compositionally biased region" description="Basic residues" evidence="2">
    <location>
        <begin position="486"/>
        <end position="503"/>
    </location>
</feature>
<dbReference type="AlphaFoldDB" id="A0A1C7N649"/>
<gene>
    <name evidence="5" type="primary">rgf1_1</name>
    <name evidence="5" type="ORF">A0J61_07357</name>
</gene>
<feature type="domain" description="CNH" evidence="4">
    <location>
        <begin position="687"/>
        <end position="984"/>
    </location>
</feature>
<dbReference type="InParanoid" id="A0A1C7N649"/>
<feature type="compositionally biased region" description="Polar residues" evidence="2">
    <location>
        <begin position="548"/>
        <end position="565"/>
    </location>
</feature>
<keyword evidence="6" id="KW-1185">Reference proteome</keyword>
<reference evidence="5 6" key="1">
    <citation type="submission" date="2016-03" db="EMBL/GenBank/DDBJ databases">
        <title>Choanephora cucurbitarum.</title>
        <authorList>
            <person name="Min B."/>
            <person name="Park H."/>
            <person name="Park J.-H."/>
            <person name="Shin H.-D."/>
            <person name="Choi I.-G."/>
        </authorList>
    </citation>
    <scope>NUCLEOTIDE SEQUENCE [LARGE SCALE GENOMIC DNA]</scope>
    <source>
        <strain evidence="5 6">KUS-F28377</strain>
    </source>
</reference>
<dbReference type="InterPro" id="IPR052233">
    <property type="entry name" value="Rho-type_GEFs"/>
</dbReference>
<dbReference type="PANTHER" id="PTHR46572:SF1">
    <property type="entry name" value="RHO1 GUANINE NUCLEOTIDE EXCHANGE FACTOR TUS1"/>
    <property type="match status" value="1"/>
</dbReference>
<dbReference type="InterPro" id="IPR001180">
    <property type="entry name" value="CNH_dom"/>
</dbReference>
<dbReference type="SUPFAM" id="SSF48065">
    <property type="entry name" value="DBL homology domain (DH-domain)"/>
    <property type="match status" value="1"/>
</dbReference>
<evidence type="ECO:0000256" key="2">
    <source>
        <dbReference type="SAM" id="MobiDB-lite"/>
    </source>
</evidence>
<evidence type="ECO:0000313" key="5">
    <source>
        <dbReference type="EMBL" id="OBZ84593.1"/>
    </source>
</evidence>
<name>A0A1C7N649_9FUNG</name>
<dbReference type="SMART" id="SM00325">
    <property type="entry name" value="RhoGEF"/>
    <property type="match status" value="1"/>
</dbReference>
<feature type="region of interest" description="Disordered" evidence="2">
    <location>
        <begin position="470"/>
        <end position="522"/>
    </location>
</feature>
<evidence type="ECO:0000259" key="4">
    <source>
        <dbReference type="PROSITE" id="PS50219"/>
    </source>
</evidence>
<dbReference type="PROSITE" id="PS50219">
    <property type="entry name" value="CNH"/>
    <property type="match status" value="1"/>
</dbReference>
<dbReference type="Pfam" id="PF00780">
    <property type="entry name" value="CNH"/>
    <property type="match status" value="1"/>
</dbReference>
<dbReference type="CDD" id="cd00160">
    <property type="entry name" value="RhoGEF"/>
    <property type="match status" value="1"/>
</dbReference>
<dbReference type="Gene3D" id="1.20.900.10">
    <property type="entry name" value="Dbl homology (DH) domain"/>
    <property type="match status" value="1"/>
</dbReference>
<proteinExistence type="predicted"/>
<dbReference type="STRING" id="101091.A0A1C7N649"/>
<dbReference type="Proteomes" id="UP000093000">
    <property type="component" value="Unassembled WGS sequence"/>
</dbReference>
<dbReference type="Pfam" id="PF00621">
    <property type="entry name" value="RhoGEF"/>
    <property type="match status" value="1"/>
</dbReference>
<sequence>MYPKLTKQDVLDAIGYLLHEYDEAVHIQLFGCLINHKLLEQVDNNFCFNMDRNNPMTDLSGVSLPLTNCYSPSCEPFHPTKCYSPLCPNRYKFNRLCVINCSDSQEQDWHKKEWVFNHYTNTLQTRQKAPKDWIESIPQHLKENTNREELKRQAAIAELILTEQNYVNDLVVLQQIYATPLLESKDIIASQSRRKRFHKNVFGNYLDITRLHHIFQDKLAMSQQSGFFVERVGTLLMEHITNLMEPYIQYASNHIKAIHCITIEQRHNPLFSRFLEQQNAQKCTRRLGLQHYLTSPTLWIGKFKLMIEAILKHTSDDADQLSLQASLTALHDLLCQMNSSASKTSDNDLRFEELLISIYVPNSQNSNEQQLLSIPHQSQLLGEHTLWLARATHPLMPSLCHMFLFSHALVLTHPRVLQNRTDYIVIPGSIIPIPFLTLDSNATTLMRRLSFASTSMVSTPIHLITSLKRQKSAHNVATTKPAKDKHINRRSHSCRYQQQHRAKNTSPWDSPPPVSQPEQSQVVKKNRLFRIKTKFFRFKNKWNATSLSAPVSPVSQSDADGSQESPWACRRESAPAVICSDDNCESNQLLQTKPSGNPTAQQQRRTIKVSHMAYPFKTFRLEFVTRHDRLTWENLLLNAIACKSQESALFKKKMVYRSLLSSSAPLPSTLEASGSSNDSNVGVQNMIEKTRCAFTFVHRSKTTDIQQEMIAIGTQQGIWLGCFDETSSFRCILSGYDVHQIAVFENKLFALIQFDKGYGLTAYSLEFILRPCNEDNDDGIRTKKLFEQSLIEPSNVLCFSIGTIQYHSVFVYLIRKYQSIWLVIRVLDNLISTTGEHLECEMSIKDPTDIQIIEDSVFVRSEKYGIVRVDVSFKPLLVFSSQPAWIFVGSNSALMTLPHQSQHTFVCDNQVVYTVPLFKPKLAVKDFIPKIKFESQVSQTTRVNHYLVGFSPTTIEIRDTKTCELFQVIKGTHIKLISTPSHHTQPILFIMTSSKNPHATSMYQLVLPTKSQNTE</sequence>
<dbReference type="OrthoDB" id="2272012at2759"/>
<dbReference type="EMBL" id="LUGH01000491">
    <property type="protein sequence ID" value="OBZ84593.1"/>
    <property type="molecule type" value="Genomic_DNA"/>
</dbReference>
<dbReference type="InterPro" id="IPR000219">
    <property type="entry name" value="DH_dom"/>
</dbReference>
<accession>A0A1C7N649</accession>
<evidence type="ECO:0000259" key="3">
    <source>
        <dbReference type="PROSITE" id="PS50010"/>
    </source>
</evidence>